<dbReference type="Proteomes" id="UP000566819">
    <property type="component" value="Unassembled WGS sequence"/>
</dbReference>
<protein>
    <recommendedName>
        <fullName evidence="5">Mid2 domain-containing protein</fullName>
    </recommendedName>
</protein>
<evidence type="ECO:0000256" key="2">
    <source>
        <dbReference type="SAM" id="Phobius"/>
    </source>
</evidence>
<keyword evidence="2" id="KW-0812">Transmembrane</keyword>
<accession>A0A8H4W7N3</accession>
<feature type="region of interest" description="Disordered" evidence="1">
    <location>
        <begin position="76"/>
        <end position="112"/>
    </location>
</feature>
<sequence>MSSSYLPTNSKTLGTFNDFCTSIVPSGQLLTVYSNTVGEAGFTLTPIVFTTGAIVSTIRIDSCAFATGVTASLTIPASTSPTPSSSSRSVSTSTSIPTSTSPPNSGGGQSSAAKAGIGIGVGLGALGILTLVGANIFTRRYRKKKIPDEDKSQNGKLGPDGVLYYTSVKGELTGESTIPASLQVHELDQENGIHEMGDETHRELSC</sequence>
<reference evidence="3 4" key="1">
    <citation type="submission" date="2020-03" db="EMBL/GenBank/DDBJ databases">
        <title>Draft Genome Sequence of Cudoniella acicularis.</title>
        <authorList>
            <person name="Buettner E."/>
            <person name="Kellner H."/>
        </authorList>
    </citation>
    <scope>NUCLEOTIDE SEQUENCE [LARGE SCALE GENOMIC DNA]</scope>
    <source>
        <strain evidence="3 4">DSM 108380</strain>
    </source>
</reference>
<proteinExistence type="predicted"/>
<gene>
    <name evidence="3" type="ORF">G7Y89_g4232</name>
</gene>
<comment type="caution">
    <text evidence="3">The sequence shown here is derived from an EMBL/GenBank/DDBJ whole genome shotgun (WGS) entry which is preliminary data.</text>
</comment>
<keyword evidence="4" id="KW-1185">Reference proteome</keyword>
<keyword evidence="2" id="KW-1133">Transmembrane helix</keyword>
<dbReference type="EMBL" id="JAAMPI010000225">
    <property type="protein sequence ID" value="KAF4633884.1"/>
    <property type="molecule type" value="Genomic_DNA"/>
</dbReference>
<name>A0A8H4W7N3_9HELO</name>
<organism evidence="3 4">
    <name type="scientific">Cudoniella acicularis</name>
    <dbReference type="NCBI Taxonomy" id="354080"/>
    <lineage>
        <taxon>Eukaryota</taxon>
        <taxon>Fungi</taxon>
        <taxon>Dikarya</taxon>
        <taxon>Ascomycota</taxon>
        <taxon>Pezizomycotina</taxon>
        <taxon>Leotiomycetes</taxon>
        <taxon>Helotiales</taxon>
        <taxon>Tricladiaceae</taxon>
        <taxon>Cudoniella</taxon>
    </lineage>
</organism>
<evidence type="ECO:0008006" key="5">
    <source>
        <dbReference type="Google" id="ProtNLM"/>
    </source>
</evidence>
<evidence type="ECO:0000256" key="1">
    <source>
        <dbReference type="SAM" id="MobiDB-lite"/>
    </source>
</evidence>
<feature type="transmembrane region" description="Helical" evidence="2">
    <location>
        <begin position="115"/>
        <end position="137"/>
    </location>
</feature>
<evidence type="ECO:0000313" key="4">
    <source>
        <dbReference type="Proteomes" id="UP000566819"/>
    </source>
</evidence>
<keyword evidence="2" id="KW-0472">Membrane</keyword>
<evidence type="ECO:0000313" key="3">
    <source>
        <dbReference type="EMBL" id="KAF4633884.1"/>
    </source>
</evidence>
<dbReference type="AlphaFoldDB" id="A0A8H4W7N3"/>